<evidence type="ECO:0000313" key="2">
    <source>
        <dbReference type="Proteomes" id="UP000012488"/>
    </source>
</evidence>
<gene>
    <name evidence="1" type="ORF">MMSR116_30095</name>
</gene>
<dbReference type="InterPro" id="IPR019056">
    <property type="entry name" value="Phage_TAC_6"/>
</dbReference>
<dbReference type="OrthoDB" id="7582980at2"/>
<dbReference type="AlphaFoldDB" id="A0A6B9G532"/>
<dbReference type="Proteomes" id="UP000012488">
    <property type="component" value="Chromosome"/>
</dbReference>
<protein>
    <submittedName>
        <fullName evidence="1">Phage tail assembly chaperone</fullName>
    </submittedName>
</protein>
<evidence type="ECO:0000313" key="1">
    <source>
        <dbReference type="EMBL" id="QGY06424.1"/>
    </source>
</evidence>
<sequence length="81" mass="8803">MDTRKPSLEPGPDAAHPAPARYAFPWDDALALGLGALRWSPAAFWAATPREFAAALGRRAGPEPMTREAFERLLVAYPDPT</sequence>
<dbReference type="Pfam" id="PF09550">
    <property type="entry name" value="Phage_TAC_6"/>
    <property type="match status" value="1"/>
</dbReference>
<dbReference type="EMBL" id="CP043538">
    <property type="protein sequence ID" value="QGY06424.1"/>
    <property type="molecule type" value="Genomic_DNA"/>
</dbReference>
<organism evidence="1 2">
    <name type="scientific">Methylobacterium mesophilicum SR1.6/6</name>
    <dbReference type="NCBI Taxonomy" id="908290"/>
    <lineage>
        <taxon>Bacteria</taxon>
        <taxon>Pseudomonadati</taxon>
        <taxon>Pseudomonadota</taxon>
        <taxon>Alphaproteobacteria</taxon>
        <taxon>Hyphomicrobiales</taxon>
        <taxon>Methylobacteriaceae</taxon>
        <taxon>Methylobacterium</taxon>
    </lineage>
</organism>
<dbReference type="InterPro" id="IPR011739">
    <property type="entry name" value="GTA_rcc01693"/>
</dbReference>
<proteinExistence type="predicted"/>
<dbReference type="KEGG" id="mmes:MMSR116_30095"/>
<accession>A0A6B9G532</accession>
<reference evidence="1 2" key="2">
    <citation type="journal article" date="2013" name="Genome Announc.">
        <title>Draft Genome Sequence of Methylobacterium mesophilicum Strain SR1.6/6, Isolated from Citrus sinensis.</title>
        <authorList>
            <person name="Marinho Almeida D."/>
            <person name="Dini-Andreote F."/>
            <person name="Camargo Neves A.A."/>
            <person name="Juca Ramos R.T."/>
            <person name="Andreote F.D."/>
            <person name="Carneiro A.R."/>
            <person name="Oliveira de Souza Lima A."/>
            <person name="Caracciolo Gomes de Sa P.H."/>
            <person name="Ribeiro Barbosa M.S."/>
            <person name="Araujo W.L."/>
            <person name="Silva A."/>
        </authorList>
    </citation>
    <scope>NUCLEOTIDE SEQUENCE [LARGE SCALE GENOMIC DNA]</scope>
    <source>
        <strain evidence="1 2">SR1.6/6</strain>
    </source>
</reference>
<reference evidence="1 2" key="1">
    <citation type="journal article" date="2012" name="Genet. Mol. Biol.">
        <title>Analysis of 16S rRNA and mxaF genes revealing insights into Methylobacterium niche-specific plant association.</title>
        <authorList>
            <person name="Dourado M.N."/>
            <person name="Andreote F.D."/>
            <person name="Dini-Andreote F."/>
            <person name="Conti R."/>
            <person name="Araujo J.M."/>
            <person name="Araujo W.L."/>
        </authorList>
    </citation>
    <scope>NUCLEOTIDE SEQUENCE [LARGE SCALE GENOMIC DNA]</scope>
    <source>
        <strain evidence="1 2">SR1.6/6</strain>
    </source>
</reference>
<name>A0A6B9G532_9HYPH</name>
<dbReference type="NCBIfam" id="TIGR02216">
    <property type="entry name" value="phage_TIGR02216"/>
    <property type="match status" value="1"/>
</dbReference>